<dbReference type="OrthoDB" id="251884at2"/>
<keyword evidence="3" id="KW-1185">Reference proteome</keyword>
<dbReference type="InterPro" id="IPR036439">
    <property type="entry name" value="Dockerin_dom_sf"/>
</dbReference>
<protein>
    <recommendedName>
        <fullName evidence="4">LamG-like jellyroll fold domain-containing protein</fullName>
    </recommendedName>
</protein>
<dbReference type="SUPFAM" id="SSF49899">
    <property type="entry name" value="Concanavalin A-like lectins/glucanases"/>
    <property type="match status" value="1"/>
</dbReference>
<proteinExistence type="predicted"/>
<dbReference type="SUPFAM" id="SSF63446">
    <property type="entry name" value="Type I dockerin domain"/>
    <property type="match status" value="1"/>
</dbReference>
<evidence type="ECO:0008006" key="4">
    <source>
        <dbReference type="Google" id="ProtNLM"/>
    </source>
</evidence>
<accession>A0A5C5V6U3</accession>
<evidence type="ECO:0000256" key="1">
    <source>
        <dbReference type="SAM" id="SignalP"/>
    </source>
</evidence>
<dbReference type="InterPro" id="IPR018247">
    <property type="entry name" value="EF_Hand_1_Ca_BS"/>
</dbReference>
<dbReference type="Gene3D" id="2.60.120.200">
    <property type="match status" value="1"/>
</dbReference>
<dbReference type="InterPro" id="IPR013320">
    <property type="entry name" value="ConA-like_dom_sf"/>
</dbReference>
<gene>
    <name evidence="2" type="ORF">KOR34_32840</name>
</gene>
<dbReference type="RefSeq" id="WP_146566092.1">
    <property type="nucleotide sequence ID" value="NZ_SIHJ01000002.1"/>
</dbReference>
<dbReference type="EMBL" id="SIHJ01000002">
    <property type="protein sequence ID" value="TWT33452.1"/>
    <property type="molecule type" value="Genomic_DNA"/>
</dbReference>
<feature type="chain" id="PRO_5022925798" description="LamG-like jellyroll fold domain-containing protein" evidence="1">
    <location>
        <begin position="25"/>
        <end position="327"/>
    </location>
</feature>
<dbReference type="Proteomes" id="UP000316714">
    <property type="component" value="Unassembled WGS sequence"/>
</dbReference>
<sequence precursor="true">MPRNRTAHVLLLAALAGLTPPAAAQTTWDIDNTSSIGGAAVVDVVGSPTVVPTPFGDGLRFDGNDGLIVDANPIAGAAAYTIEMLFRPDPIENVSSNQPRVLHVQSAIPPDHRVTLETRVTGDNWYLDAFVRSQRPGQSNPSVVNSLAIIDDTKLHPLGEWYNFTVTYDGQTLAAYLNGQLELEGDVDVLATADGQVSLGMRHNKVNFFEGVIAKARFTPQVLDPADFLPAYVPGDYDRSGVVDAADYALWRTSYGGAAALGEGADGNRDGRIDAADYTVWRDAAPQAVELANAHHAVPEPSAAAFVLLLALAARRPTFDRSQHIDP</sequence>
<dbReference type="Gene3D" id="1.10.1330.10">
    <property type="entry name" value="Dockerin domain"/>
    <property type="match status" value="1"/>
</dbReference>
<evidence type="ECO:0000313" key="2">
    <source>
        <dbReference type="EMBL" id="TWT33452.1"/>
    </source>
</evidence>
<name>A0A5C5V6U3_9BACT</name>
<keyword evidence="1" id="KW-0732">Signal</keyword>
<feature type="signal peptide" evidence="1">
    <location>
        <begin position="1"/>
        <end position="24"/>
    </location>
</feature>
<dbReference type="Pfam" id="PF13385">
    <property type="entry name" value="Laminin_G_3"/>
    <property type="match status" value="1"/>
</dbReference>
<dbReference type="AlphaFoldDB" id="A0A5C5V6U3"/>
<reference evidence="2 3" key="1">
    <citation type="submission" date="2019-02" db="EMBL/GenBank/DDBJ databases">
        <title>Deep-cultivation of Planctomycetes and their phenomic and genomic characterization uncovers novel biology.</title>
        <authorList>
            <person name="Wiegand S."/>
            <person name="Jogler M."/>
            <person name="Boedeker C."/>
            <person name="Pinto D."/>
            <person name="Vollmers J."/>
            <person name="Rivas-Marin E."/>
            <person name="Kohn T."/>
            <person name="Peeters S.H."/>
            <person name="Heuer A."/>
            <person name="Rast P."/>
            <person name="Oberbeckmann S."/>
            <person name="Bunk B."/>
            <person name="Jeske O."/>
            <person name="Meyerdierks A."/>
            <person name="Storesund J.E."/>
            <person name="Kallscheuer N."/>
            <person name="Luecker S."/>
            <person name="Lage O.M."/>
            <person name="Pohl T."/>
            <person name="Merkel B.J."/>
            <person name="Hornburger P."/>
            <person name="Mueller R.-W."/>
            <person name="Bruemmer F."/>
            <person name="Labrenz M."/>
            <person name="Spormann A.M."/>
            <person name="Op Den Camp H."/>
            <person name="Overmann J."/>
            <person name="Amann R."/>
            <person name="Jetten M.S.M."/>
            <person name="Mascher T."/>
            <person name="Medema M.H."/>
            <person name="Devos D.P."/>
            <person name="Kaster A.-K."/>
            <person name="Ovreas L."/>
            <person name="Rohde M."/>
            <person name="Galperin M.Y."/>
            <person name="Jogler C."/>
        </authorList>
    </citation>
    <scope>NUCLEOTIDE SEQUENCE [LARGE SCALE GENOMIC DNA]</scope>
    <source>
        <strain evidence="2 3">KOR34</strain>
    </source>
</reference>
<organism evidence="2 3">
    <name type="scientific">Posidoniimonas corsicana</name>
    <dbReference type="NCBI Taxonomy" id="1938618"/>
    <lineage>
        <taxon>Bacteria</taxon>
        <taxon>Pseudomonadati</taxon>
        <taxon>Planctomycetota</taxon>
        <taxon>Planctomycetia</taxon>
        <taxon>Pirellulales</taxon>
        <taxon>Lacipirellulaceae</taxon>
        <taxon>Posidoniimonas</taxon>
    </lineage>
</organism>
<dbReference type="GO" id="GO:0000272">
    <property type="term" value="P:polysaccharide catabolic process"/>
    <property type="evidence" value="ECO:0007669"/>
    <property type="project" value="InterPro"/>
</dbReference>
<comment type="caution">
    <text evidence="2">The sequence shown here is derived from an EMBL/GenBank/DDBJ whole genome shotgun (WGS) entry which is preliminary data.</text>
</comment>
<dbReference type="PROSITE" id="PS00018">
    <property type="entry name" value="EF_HAND_1"/>
    <property type="match status" value="1"/>
</dbReference>
<evidence type="ECO:0000313" key="3">
    <source>
        <dbReference type="Proteomes" id="UP000316714"/>
    </source>
</evidence>